<dbReference type="CDD" id="cd00130">
    <property type="entry name" value="PAS"/>
    <property type="match status" value="2"/>
</dbReference>
<dbReference type="InterPro" id="IPR011006">
    <property type="entry name" value="CheY-like_superfamily"/>
</dbReference>
<dbReference type="CDD" id="cd00156">
    <property type="entry name" value="REC"/>
    <property type="match status" value="1"/>
</dbReference>
<dbReference type="PANTHER" id="PTHR44757">
    <property type="entry name" value="DIGUANYLATE CYCLASE DGCP"/>
    <property type="match status" value="1"/>
</dbReference>
<dbReference type="Pfam" id="PF00512">
    <property type="entry name" value="HisKA"/>
    <property type="match status" value="1"/>
</dbReference>
<evidence type="ECO:0000259" key="3">
    <source>
        <dbReference type="PROSITE" id="PS50112"/>
    </source>
</evidence>
<dbReference type="SMART" id="SM00091">
    <property type="entry name" value="PAS"/>
    <property type="match status" value="2"/>
</dbReference>
<sequence>MESTLRVLIAEDTEDDALLLIRALKKGGYAPDMVRIWTRERLHEELHTREWDIILSDYHMPGFGGEELISIVRKEGLDIPIIIVSGAIGEEAAVALVKSGADDYVMKDNLIRLAPSISRALKEAIDRKERRRAEEDLRDSEERYRNLVRQISEGILIIDRSTGTIIESNEMVSGILGYTGDEILSMSIDDLLPGCLILSGTADRIESTIRRKEGEEREIEVSISRIAMKGYPNAVSAVIRDITERKVAERDLRIKQAAIVSSMNGIIITNLTGDLTFMNRSFLEMFHLGSWKEMYQKQIGELTHDNLTFSVLFSEVMQKGRWSGEMELVRRDGSTISIFCSANLVLDNQGMPLCSIFICNDITDKKELERSQIQAFLQIDRNIEQFAILADHIRNPLQVILGYSALSTDDTTDEVVKQVDRINEIIKQLDRGWIDSENVRKFLRRHYNIGSFEEPGYLTR</sequence>
<dbReference type="InterPro" id="IPR000014">
    <property type="entry name" value="PAS"/>
</dbReference>
<evidence type="ECO:0000313" key="5">
    <source>
        <dbReference type="EMBL" id="MCQ1538216.1"/>
    </source>
</evidence>
<dbReference type="Pfam" id="PF13426">
    <property type="entry name" value="PAS_9"/>
    <property type="match status" value="2"/>
</dbReference>
<dbReference type="RefSeq" id="WP_255332160.1">
    <property type="nucleotide sequence ID" value="NZ_VOTZ01000007.1"/>
</dbReference>
<dbReference type="SUPFAM" id="SSF55785">
    <property type="entry name" value="PYP-like sensor domain (PAS domain)"/>
    <property type="match status" value="2"/>
</dbReference>
<dbReference type="Proteomes" id="UP001524383">
    <property type="component" value="Unassembled WGS sequence"/>
</dbReference>
<dbReference type="InterPro" id="IPR035965">
    <property type="entry name" value="PAS-like_dom_sf"/>
</dbReference>
<evidence type="ECO:0000259" key="2">
    <source>
        <dbReference type="PROSITE" id="PS50110"/>
    </source>
</evidence>
<evidence type="ECO:0000259" key="4">
    <source>
        <dbReference type="PROSITE" id="PS50113"/>
    </source>
</evidence>
<comment type="caution">
    <text evidence="5">The sequence shown here is derived from an EMBL/GenBank/DDBJ whole genome shotgun (WGS) entry which is preliminary data.</text>
</comment>
<gene>
    <name evidence="5" type="ORF">FTO68_04320</name>
</gene>
<dbReference type="PROSITE" id="PS50113">
    <property type="entry name" value="PAC"/>
    <property type="match status" value="2"/>
</dbReference>
<dbReference type="InterPro" id="IPR000700">
    <property type="entry name" value="PAS-assoc_C"/>
</dbReference>
<evidence type="ECO:0000256" key="1">
    <source>
        <dbReference type="PROSITE-ProRule" id="PRU00169"/>
    </source>
</evidence>
<dbReference type="PROSITE" id="PS50110">
    <property type="entry name" value="RESPONSE_REGULATORY"/>
    <property type="match status" value="1"/>
</dbReference>
<dbReference type="NCBIfam" id="TIGR00229">
    <property type="entry name" value="sensory_box"/>
    <property type="match status" value="2"/>
</dbReference>
<organism evidence="5 6">
    <name type="scientific">Methanocalculus taiwanensis</name>
    <dbReference type="NCBI Taxonomy" id="106207"/>
    <lineage>
        <taxon>Archaea</taxon>
        <taxon>Methanobacteriati</taxon>
        <taxon>Methanobacteriota</taxon>
        <taxon>Stenosarchaea group</taxon>
        <taxon>Methanomicrobia</taxon>
        <taxon>Methanomicrobiales</taxon>
        <taxon>Methanocalculaceae</taxon>
        <taxon>Methanocalculus</taxon>
    </lineage>
</organism>
<feature type="modified residue" description="4-aspartylphosphate" evidence="1">
    <location>
        <position position="57"/>
    </location>
</feature>
<dbReference type="SMART" id="SM00448">
    <property type="entry name" value="REC"/>
    <property type="match status" value="1"/>
</dbReference>
<dbReference type="InterPro" id="IPR001789">
    <property type="entry name" value="Sig_transdc_resp-reg_receiver"/>
</dbReference>
<name>A0ABD4THP8_9EURY</name>
<dbReference type="PANTHER" id="PTHR44757:SF2">
    <property type="entry name" value="BIOFILM ARCHITECTURE MAINTENANCE PROTEIN MBAA"/>
    <property type="match status" value="1"/>
</dbReference>
<dbReference type="Pfam" id="PF00072">
    <property type="entry name" value="Response_reg"/>
    <property type="match status" value="1"/>
</dbReference>
<feature type="domain" description="PAC" evidence="4">
    <location>
        <begin position="322"/>
        <end position="374"/>
    </location>
</feature>
<keyword evidence="6" id="KW-1185">Reference proteome</keyword>
<dbReference type="SMART" id="SM00086">
    <property type="entry name" value="PAC"/>
    <property type="match status" value="2"/>
</dbReference>
<proteinExistence type="predicted"/>
<dbReference type="PROSITE" id="PS50112">
    <property type="entry name" value="PAS"/>
    <property type="match status" value="1"/>
</dbReference>
<dbReference type="SUPFAM" id="SSF52172">
    <property type="entry name" value="CheY-like"/>
    <property type="match status" value="1"/>
</dbReference>
<feature type="domain" description="PAS" evidence="3">
    <location>
        <begin position="140"/>
        <end position="192"/>
    </location>
</feature>
<dbReference type="InterPro" id="IPR001610">
    <property type="entry name" value="PAC"/>
</dbReference>
<accession>A0ABD4THP8</accession>
<dbReference type="SMART" id="SM00388">
    <property type="entry name" value="HisKA"/>
    <property type="match status" value="1"/>
</dbReference>
<feature type="domain" description="Response regulatory" evidence="2">
    <location>
        <begin position="6"/>
        <end position="122"/>
    </location>
</feature>
<dbReference type="Gene3D" id="3.40.50.2300">
    <property type="match status" value="1"/>
</dbReference>
<reference evidence="5 6" key="1">
    <citation type="submission" date="2019-08" db="EMBL/GenBank/DDBJ databases">
        <authorList>
            <person name="Chen S.-C."/>
            <person name="Lai M.-C."/>
            <person name="You Y.-T."/>
        </authorList>
    </citation>
    <scope>NUCLEOTIDE SEQUENCE [LARGE SCALE GENOMIC DNA]</scope>
    <source>
        <strain evidence="5 6">P2F9704a</strain>
    </source>
</reference>
<protein>
    <submittedName>
        <fullName evidence="5">PAS domain S-box protein</fullName>
    </submittedName>
</protein>
<evidence type="ECO:0000313" key="6">
    <source>
        <dbReference type="Proteomes" id="UP001524383"/>
    </source>
</evidence>
<dbReference type="InterPro" id="IPR052155">
    <property type="entry name" value="Biofilm_reg_signaling"/>
</dbReference>
<dbReference type="AlphaFoldDB" id="A0ABD4THP8"/>
<feature type="domain" description="PAC" evidence="4">
    <location>
        <begin position="203"/>
        <end position="254"/>
    </location>
</feature>
<dbReference type="Gene3D" id="3.30.450.20">
    <property type="entry name" value="PAS domain"/>
    <property type="match status" value="2"/>
</dbReference>
<keyword evidence="1" id="KW-0597">Phosphoprotein</keyword>
<dbReference type="EMBL" id="VOTZ01000007">
    <property type="protein sequence ID" value="MCQ1538216.1"/>
    <property type="molecule type" value="Genomic_DNA"/>
</dbReference>
<dbReference type="InterPro" id="IPR003661">
    <property type="entry name" value="HisK_dim/P_dom"/>
</dbReference>